<dbReference type="PANTHER" id="PTHR30502:SF4">
    <property type="entry name" value="5-KETO-4-DEOXY-D-GLUCARATE ALDOLASE"/>
    <property type="match status" value="1"/>
</dbReference>
<evidence type="ECO:0000259" key="6">
    <source>
        <dbReference type="Pfam" id="PF03328"/>
    </source>
</evidence>
<dbReference type="GO" id="GO:0046872">
    <property type="term" value="F:metal ion binding"/>
    <property type="evidence" value="ECO:0007669"/>
    <property type="project" value="UniProtKB-KW"/>
</dbReference>
<dbReference type="Proteomes" id="UP000254875">
    <property type="component" value="Unassembled WGS sequence"/>
</dbReference>
<evidence type="ECO:0000313" key="7">
    <source>
        <dbReference type="EMBL" id="RDK00727.1"/>
    </source>
</evidence>
<dbReference type="InterPro" id="IPR040442">
    <property type="entry name" value="Pyrv_kinase-like_dom_sf"/>
</dbReference>
<evidence type="ECO:0000256" key="2">
    <source>
        <dbReference type="ARBA" id="ARBA00023239"/>
    </source>
</evidence>
<dbReference type="Pfam" id="PF03328">
    <property type="entry name" value="HpcH_HpaI"/>
    <property type="match status" value="1"/>
</dbReference>
<dbReference type="InterPro" id="IPR050251">
    <property type="entry name" value="HpcH-HpaI_aldolase"/>
</dbReference>
<proteinExistence type="predicted"/>
<comment type="catalytic activity">
    <reaction evidence="5">
        <text>D-glyceraldehyde + 3-hydroxypyruvate = (3R,4S,5R)-3,4,5,6-tetrahydroxy-2-oxohexanoate</text>
        <dbReference type="Rhea" id="RHEA:80047"/>
        <dbReference type="ChEBI" id="CHEBI:17180"/>
        <dbReference type="ChEBI" id="CHEBI:17378"/>
        <dbReference type="ChEBI" id="CHEBI:231434"/>
    </reaction>
</comment>
<gene>
    <name evidence="7" type="ORF">DLM46_20430</name>
</gene>
<dbReference type="FunFam" id="3.20.20.60:FF:000004">
    <property type="entry name" value="5-keto-4-deoxy-D-glucarate aldolase"/>
    <property type="match status" value="1"/>
</dbReference>
<dbReference type="PANTHER" id="PTHR30502">
    <property type="entry name" value="2-KETO-3-DEOXY-L-RHAMNONATE ALDOLASE"/>
    <property type="match status" value="1"/>
</dbReference>
<dbReference type="GO" id="GO:0005737">
    <property type="term" value="C:cytoplasm"/>
    <property type="evidence" value="ECO:0007669"/>
    <property type="project" value="TreeGrafter"/>
</dbReference>
<comment type="catalytic activity">
    <reaction evidence="3">
        <text>D-glyceraldehyde + pyruvate = 2-dehydro-3-deoxy-L-galactonate</text>
        <dbReference type="Rhea" id="RHEA:80055"/>
        <dbReference type="ChEBI" id="CHEBI:15361"/>
        <dbReference type="ChEBI" id="CHEBI:17378"/>
        <dbReference type="ChEBI" id="CHEBI:75545"/>
    </reaction>
</comment>
<keyword evidence="2" id="KW-0456">Lyase</keyword>
<comment type="catalytic activity">
    <reaction evidence="4">
        <text>D-glyceraldehyde + 3-hydroxypyruvate = 2-dehydro-D-galactonate</text>
        <dbReference type="Rhea" id="RHEA:80051"/>
        <dbReference type="ChEBI" id="CHEBI:17180"/>
        <dbReference type="ChEBI" id="CHEBI:17378"/>
        <dbReference type="ChEBI" id="CHEBI:28023"/>
    </reaction>
</comment>
<dbReference type="GO" id="GO:0016832">
    <property type="term" value="F:aldehyde-lyase activity"/>
    <property type="evidence" value="ECO:0007669"/>
    <property type="project" value="UniProtKB-ARBA"/>
</dbReference>
<dbReference type="RefSeq" id="WP_115103184.1">
    <property type="nucleotide sequence ID" value="NZ_QHKS01000013.1"/>
</dbReference>
<evidence type="ECO:0000256" key="4">
    <source>
        <dbReference type="ARBA" id="ARBA00051339"/>
    </source>
</evidence>
<dbReference type="EMBL" id="QHKS01000013">
    <property type="protein sequence ID" value="RDK00727.1"/>
    <property type="molecule type" value="Genomic_DNA"/>
</dbReference>
<accession>A0A370N541</accession>
<organism evidence="7 8">
    <name type="scientific">Paraburkholderia lacunae</name>
    <dbReference type="NCBI Taxonomy" id="2211104"/>
    <lineage>
        <taxon>Bacteria</taxon>
        <taxon>Pseudomonadati</taxon>
        <taxon>Pseudomonadota</taxon>
        <taxon>Betaproteobacteria</taxon>
        <taxon>Burkholderiales</taxon>
        <taxon>Burkholderiaceae</taxon>
        <taxon>Paraburkholderia</taxon>
    </lineage>
</organism>
<dbReference type="OrthoDB" id="86160at2"/>
<dbReference type="InterPro" id="IPR015813">
    <property type="entry name" value="Pyrv/PenolPyrv_kinase-like_dom"/>
</dbReference>
<dbReference type="InterPro" id="IPR005000">
    <property type="entry name" value="Aldolase/citrate-lyase_domain"/>
</dbReference>
<comment type="caution">
    <text evidence="7">The sequence shown here is derived from an EMBL/GenBank/DDBJ whole genome shotgun (WGS) entry which is preliminary data.</text>
</comment>
<evidence type="ECO:0000256" key="3">
    <source>
        <dbReference type="ARBA" id="ARBA00045074"/>
    </source>
</evidence>
<keyword evidence="8" id="KW-1185">Reference proteome</keyword>
<name>A0A370N541_9BURK</name>
<feature type="domain" description="HpcH/HpaI aldolase/citrate lyase" evidence="6">
    <location>
        <begin position="25"/>
        <end position="247"/>
    </location>
</feature>
<evidence type="ECO:0000256" key="5">
    <source>
        <dbReference type="ARBA" id="ARBA00051592"/>
    </source>
</evidence>
<dbReference type="SUPFAM" id="SSF51621">
    <property type="entry name" value="Phosphoenolpyruvate/pyruvate domain"/>
    <property type="match status" value="1"/>
</dbReference>
<reference evidence="8" key="1">
    <citation type="submission" date="2018-05" db="EMBL/GenBank/DDBJ databases">
        <authorList>
            <person name="Feng T."/>
        </authorList>
    </citation>
    <scope>NUCLEOTIDE SEQUENCE [LARGE SCALE GENOMIC DNA]</scope>
    <source>
        <strain evidence="8">S27</strain>
    </source>
</reference>
<dbReference type="AlphaFoldDB" id="A0A370N541"/>
<protein>
    <submittedName>
        <fullName evidence="7">2-dehydro-3-deoxyglucarate aldolase</fullName>
    </submittedName>
</protein>
<evidence type="ECO:0000256" key="1">
    <source>
        <dbReference type="ARBA" id="ARBA00022723"/>
    </source>
</evidence>
<keyword evidence="1" id="KW-0479">Metal-binding</keyword>
<evidence type="ECO:0000313" key="8">
    <source>
        <dbReference type="Proteomes" id="UP000254875"/>
    </source>
</evidence>
<dbReference type="NCBIfam" id="NF007849">
    <property type="entry name" value="PRK10558.1"/>
    <property type="match status" value="1"/>
</dbReference>
<dbReference type="Gene3D" id="3.20.20.60">
    <property type="entry name" value="Phosphoenolpyruvate-binding domains"/>
    <property type="match status" value="1"/>
</dbReference>
<sequence length="261" mass="27717">MTVATPYQPLPNTFRRAVCGGKTLIGCWASLASPIATELLGIIGFDWLLLDAEHAPNDVLTLIPQLMALKDSPSAPVVRPPANDSVFIKRLLDAGFSNFLVPFVDSAEDAARAVSATRYPPQGIRGVSVSQRGNRYASVPNYFDIANDNVCVIAQIESRKAVEAIDEIVAVDGVDAVFVGPSDLAAAHGHIGNPNHPEVQEAIVRVFDRAQAAGKASGILAPVQADAERYLSMGCRVVAVCADMGLLKGAAQTVQKHFMQT</sequence>